<evidence type="ECO:0000256" key="5">
    <source>
        <dbReference type="ARBA" id="ARBA00022989"/>
    </source>
</evidence>
<evidence type="ECO:0000256" key="3">
    <source>
        <dbReference type="ARBA" id="ARBA00022475"/>
    </source>
</evidence>
<protein>
    <submittedName>
        <fullName evidence="9">Sugar ABC transporter permease</fullName>
    </submittedName>
</protein>
<evidence type="ECO:0000256" key="4">
    <source>
        <dbReference type="ARBA" id="ARBA00022692"/>
    </source>
</evidence>
<dbReference type="OrthoDB" id="9785836at2"/>
<dbReference type="InterPro" id="IPR000515">
    <property type="entry name" value="MetI-like"/>
</dbReference>
<feature type="transmembrane region" description="Helical" evidence="7">
    <location>
        <begin position="78"/>
        <end position="99"/>
    </location>
</feature>
<keyword evidence="5 7" id="KW-1133">Transmembrane helix</keyword>
<comment type="similarity">
    <text evidence="7">Belongs to the binding-protein-dependent transport system permease family.</text>
</comment>
<dbReference type="InterPro" id="IPR035906">
    <property type="entry name" value="MetI-like_sf"/>
</dbReference>
<dbReference type="InterPro" id="IPR050809">
    <property type="entry name" value="UgpAE/MalFG_permease"/>
</dbReference>
<dbReference type="AlphaFoldDB" id="A0A3S9ACD5"/>
<proteinExistence type="inferred from homology"/>
<keyword evidence="10" id="KW-1185">Reference proteome</keyword>
<dbReference type="SUPFAM" id="SSF161098">
    <property type="entry name" value="MetI-like"/>
    <property type="match status" value="1"/>
</dbReference>
<evidence type="ECO:0000313" key="9">
    <source>
        <dbReference type="EMBL" id="AZN43326.1"/>
    </source>
</evidence>
<evidence type="ECO:0000256" key="2">
    <source>
        <dbReference type="ARBA" id="ARBA00022448"/>
    </source>
</evidence>
<gene>
    <name evidence="9" type="ORF">EJC50_29285</name>
</gene>
<keyword evidence="3" id="KW-1003">Cell membrane</keyword>
<dbReference type="PANTHER" id="PTHR43227">
    <property type="entry name" value="BLL4140 PROTEIN"/>
    <property type="match status" value="1"/>
</dbReference>
<feature type="transmembrane region" description="Helical" evidence="7">
    <location>
        <begin position="120"/>
        <end position="136"/>
    </location>
</feature>
<feature type="domain" description="ABC transmembrane type-1" evidence="8">
    <location>
        <begin position="74"/>
        <end position="289"/>
    </location>
</feature>
<evidence type="ECO:0000256" key="6">
    <source>
        <dbReference type="ARBA" id="ARBA00023136"/>
    </source>
</evidence>
<feature type="transmembrane region" description="Helical" evidence="7">
    <location>
        <begin position="210"/>
        <end position="232"/>
    </location>
</feature>
<accession>A0A3S9ACD5</accession>
<keyword evidence="4 7" id="KW-0812">Transmembrane</keyword>
<evidence type="ECO:0000313" key="10">
    <source>
        <dbReference type="Proteomes" id="UP000272528"/>
    </source>
</evidence>
<dbReference type="GO" id="GO:0005886">
    <property type="term" value="C:plasma membrane"/>
    <property type="evidence" value="ECO:0007669"/>
    <property type="project" value="UniProtKB-SubCell"/>
</dbReference>
<dbReference type="PANTHER" id="PTHR43227:SF11">
    <property type="entry name" value="BLL4140 PROTEIN"/>
    <property type="match status" value="1"/>
</dbReference>
<feature type="transmembrane region" description="Helical" evidence="7">
    <location>
        <begin position="12"/>
        <end position="32"/>
    </location>
</feature>
<dbReference type="KEGG" id="palb:EJC50_29285"/>
<dbReference type="Pfam" id="PF00528">
    <property type="entry name" value="BPD_transp_1"/>
    <property type="match status" value="1"/>
</dbReference>
<feature type="transmembrane region" description="Helical" evidence="7">
    <location>
        <begin position="175"/>
        <end position="198"/>
    </location>
</feature>
<feature type="transmembrane region" description="Helical" evidence="7">
    <location>
        <begin position="271"/>
        <end position="292"/>
    </location>
</feature>
<evidence type="ECO:0000259" key="8">
    <source>
        <dbReference type="PROSITE" id="PS50928"/>
    </source>
</evidence>
<organism evidence="9 10">
    <name type="scientific">Paenibacillus albus</name>
    <dbReference type="NCBI Taxonomy" id="2495582"/>
    <lineage>
        <taxon>Bacteria</taxon>
        <taxon>Bacillati</taxon>
        <taxon>Bacillota</taxon>
        <taxon>Bacilli</taxon>
        <taxon>Bacillales</taxon>
        <taxon>Paenibacillaceae</taxon>
        <taxon>Paenibacillus</taxon>
    </lineage>
</organism>
<name>A0A3S9ACD5_9BACL</name>
<dbReference type="EMBL" id="CP034437">
    <property type="protein sequence ID" value="AZN43326.1"/>
    <property type="molecule type" value="Genomic_DNA"/>
</dbReference>
<dbReference type="RefSeq" id="WP_126019757.1">
    <property type="nucleotide sequence ID" value="NZ_CP034437.1"/>
</dbReference>
<sequence>MNFLSVVKRKGLLPLYVFILPGLVLILLFNYIPMLGMQIAFRDYSFSGGIWGSTWVGLQNFKEFTASSDFWRATGNTFLLTMLRLLFIFPTTIIAALMINEVRAIKFKRFVQSFSYLPHFISWIVVVGFLDAFLSIDGGGANSLLHSLGLQPIAFMGSETWFRPIFILSSMWKEIGWGTILYLAAITSINPVFYEAAVMDGAGRFAQMRYITLPSIVPIISIVLILTVPSLLSVGIDQIYAMINPANIGVAEVIDTYVLRLGIGQAQYSQTTAIGLVMSVMSMILLILSNWISKRIGGDGIW</sequence>
<evidence type="ECO:0000256" key="7">
    <source>
        <dbReference type="RuleBase" id="RU363032"/>
    </source>
</evidence>
<dbReference type="Proteomes" id="UP000272528">
    <property type="component" value="Chromosome"/>
</dbReference>
<dbReference type="Gene3D" id="1.10.3720.10">
    <property type="entry name" value="MetI-like"/>
    <property type="match status" value="1"/>
</dbReference>
<reference evidence="10" key="1">
    <citation type="submission" date="2018-12" db="EMBL/GenBank/DDBJ databases">
        <title>Genome sequence of Peanibacillus sp.</title>
        <authorList>
            <person name="Subramani G."/>
            <person name="Srinivasan S."/>
            <person name="Kim M.K."/>
        </authorList>
    </citation>
    <scope>NUCLEOTIDE SEQUENCE [LARGE SCALE GENOMIC DNA]</scope>
    <source>
        <strain evidence="10">18JY67-1</strain>
    </source>
</reference>
<keyword evidence="2 7" id="KW-0813">Transport</keyword>
<comment type="subcellular location">
    <subcellularLocation>
        <location evidence="1 7">Cell membrane</location>
        <topology evidence="1 7">Multi-pass membrane protein</topology>
    </subcellularLocation>
</comment>
<dbReference type="PROSITE" id="PS50928">
    <property type="entry name" value="ABC_TM1"/>
    <property type="match status" value="1"/>
</dbReference>
<keyword evidence="6 7" id="KW-0472">Membrane</keyword>
<dbReference type="GO" id="GO:0055085">
    <property type="term" value="P:transmembrane transport"/>
    <property type="evidence" value="ECO:0007669"/>
    <property type="project" value="InterPro"/>
</dbReference>
<evidence type="ECO:0000256" key="1">
    <source>
        <dbReference type="ARBA" id="ARBA00004651"/>
    </source>
</evidence>